<dbReference type="GO" id="GO:0008276">
    <property type="term" value="F:protein methyltransferase activity"/>
    <property type="evidence" value="ECO:0007669"/>
    <property type="project" value="UniProtKB-UniRule"/>
</dbReference>
<comment type="catalytic activity">
    <reaction evidence="6">
        <text>L-lysyl-[protein] + 3 S-adenosyl-L-methionine = N(6),N(6),N(6)-trimethyl-L-lysyl-[protein] + 3 S-adenosyl-L-homocysteine + 3 H(+)</text>
        <dbReference type="Rhea" id="RHEA:54192"/>
        <dbReference type="Rhea" id="RHEA-COMP:9752"/>
        <dbReference type="Rhea" id="RHEA-COMP:13826"/>
        <dbReference type="ChEBI" id="CHEBI:15378"/>
        <dbReference type="ChEBI" id="CHEBI:29969"/>
        <dbReference type="ChEBI" id="CHEBI:57856"/>
        <dbReference type="ChEBI" id="CHEBI:59789"/>
        <dbReference type="ChEBI" id="CHEBI:61961"/>
    </reaction>
</comment>
<gene>
    <name evidence="6 7" type="primary">prmA</name>
    <name evidence="7" type="ORF">H8698_01335</name>
</gene>
<dbReference type="GO" id="GO:0005840">
    <property type="term" value="C:ribosome"/>
    <property type="evidence" value="ECO:0007669"/>
    <property type="project" value="UniProtKB-KW"/>
</dbReference>
<dbReference type="PANTHER" id="PTHR43648:SF1">
    <property type="entry name" value="ELECTRON TRANSFER FLAVOPROTEIN BETA SUBUNIT LYSINE METHYLTRANSFERASE"/>
    <property type="match status" value="1"/>
</dbReference>
<dbReference type="GO" id="GO:0032259">
    <property type="term" value="P:methylation"/>
    <property type="evidence" value="ECO:0007669"/>
    <property type="project" value="UniProtKB-KW"/>
</dbReference>
<protein>
    <recommendedName>
        <fullName evidence="6">Ribosomal protein L11 methyltransferase</fullName>
        <shortName evidence="6">L11 Mtase</shortName>
        <ecNumber evidence="6">2.1.1.-</ecNumber>
    </recommendedName>
</protein>
<feature type="binding site" evidence="6">
    <location>
        <position position="165"/>
    </location>
    <ligand>
        <name>S-adenosyl-L-methionine</name>
        <dbReference type="ChEBI" id="CHEBI:59789"/>
    </ligand>
</feature>
<evidence type="ECO:0000313" key="8">
    <source>
        <dbReference type="Proteomes" id="UP000611762"/>
    </source>
</evidence>
<dbReference type="Gene3D" id="3.40.50.150">
    <property type="entry name" value="Vaccinia Virus protein VP39"/>
    <property type="match status" value="1"/>
</dbReference>
<evidence type="ECO:0000256" key="4">
    <source>
        <dbReference type="ARBA" id="ARBA00022679"/>
    </source>
</evidence>
<feature type="binding site" evidence="6">
    <location>
        <position position="259"/>
    </location>
    <ligand>
        <name>S-adenosyl-L-methionine</name>
        <dbReference type="ChEBI" id="CHEBI:59789"/>
    </ligand>
</feature>
<dbReference type="InterPro" id="IPR050078">
    <property type="entry name" value="Ribosomal_L11_MeTrfase_PrmA"/>
</dbReference>
<comment type="function">
    <text evidence="6">Methylates ribosomal protein L11.</text>
</comment>
<dbReference type="RefSeq" id="WP_249310837.1">
    <property type="nucleotide sequence ID" value="NZ_JACRSU010000001.1"/>
</dbReference>
<dbReference type="InterPro" id="IPR004498">
    <property type="entry name" value="Ribosomal_PrmA_MeTrfase"/>
</dbReference>
<keyword evidence="7" id="KW-0689">Ribosomal protein</keyword>
<accession>A0A926HX27</accession>
<dbReference type="GO" id="GO:0005737">
    <property type="term" value="C:cytoplasm"/>
    <property type="evidence" value="ECO:0007669"/>
    <property type="project" value="UniProtKB-SubCell"/>
</dbReference>
<keyword evidence="3 6" id="KW-0489">Methyltransferase</keyword>
<dbReference type="Pfam" id="PF06325">
    <property type="entry name" value="PrmA"/>
    <property type="match status" value="1"/>
</dbReference>
<dbReference type="PIRSF" id="PIRSF000401">
    <property type="entry name" value="RPL11_MTase"/>
    <property type="match status" value="1"/>
</dbReference>
<dbReference type="AlphaFoldDB" id="A0A926HX27"/>
<dbReference type="HAMAP" id="MF_00735">
    <property type="entry name" value="Methyltr_PrmA"/>
    <property type="match status" value="1"/>
</dbReference>
<dbReference type="EC" id="2.1.1.-" evidence="6"/>
<organism evidence="7 8">
    <name type="scientific">Congzhengia minquanensis</name>
    <dbReference type="NCBI Taxonomy" id="2763657"/>
    <lineage>
        <taxon>Bacteria</taxon>
        <taxon>Bacillati</taxon>
        <taxon>Bacillota</taxon>
        <taxon>Clostridia</taxon>
        <taxon>Eubacteriales</taxon>
        <taxon>Oscillospiraceae</taxon>
        <taxon>Congzhengia</taxon>
    </lineage>
</organism>
<feature type="binding site" evidence="6">
    <location>
        <position position="186"/>
    </location>
    <ligand>
        <name>S-adenosyl-L-methionine</name>
        <dbReference type="ChEBI" id="CHEBI:59789"/>
    </ligand>
</feature>
<evidence type="ECO:0000313" key="7">
    <source>
        <dbReference type="EMBL" id="MBC8539614.1"/>
    </source>
</evidence>
<feature type="binding site" evidence="6">
    <location>
        <position position="208"/>
    </location>
    <ligand>
        <name>S-adenosyl-L-methionine</name>
        <dbReference type="ChEBI" id="CHEBI:59789"/>
    </ligand>
</feature>
<comment type="subcellular location">
    <subcellularLocation>
        <location evidence="6">Cytoplasm</location>
    </subcellularLocation>
</comment>
<keyword evidence="2 6" id="KW-0963">Cytoplasm</keyword>
<evidence type="ECO:0000256" key="2">
    <source>
        <dbReference type="ARBA" id="ARBA00022490"/>
    </source>
</evidence>
<dbReference type="NCBIfam" id="TIGR00406">
    <property type="entry name" value="prmA"/>
    <property type="match status" value="1"/>
</dbReference>
<keyword evidence="4 6" id="KW-0808">Transferase</keyword>
<dbReference type="CDD" id="cd02440">
    <property type="entry name" value="AdoMet_MTases"/>
    <property type="match status" value="1"/>
</dbReference>
<comment type="caution">
    <text evidence="7">The sequence shown here is derived from an EMBL/GenBank/DDBJ whole genome shotgun (WGS) entry which is preliminary data.</text>
</comment>
<sequence>MDWIQLRISTTTEGIEPVCAVLMDAGITGMEIEDAKDFHCFLEANRSTWDYVDEELMSAFGGDTCVKFYVTDNACGADMRTQVTEGLKRLAAMDEKGEYGALSVTSANMKEEDWAENWKQYFKPMNVGDKILILPEWERLTEPTDRTVFTVNPGMSFGTGSHHTTQLCIQGLEQRIAPGMSVLDLGCGSGILSIIALLLGAKDATAVDIDPNAVEIAVQNAKRNRIDLNTYRTFSGDIVSDKALFRAVADKEYDIVLANIVADVIIGMEPVIPKLLKSGGVFITSGIIQEREADVTAAYEKTGLTLTGRQEQGGWVALQYIK</sequence>
<evidence type="ECO:0000256" key="6">
    <source>
        <dbReference type="HAMAP-Rule" id="MF_00735"/>
    </source>
</evidence>
<reference evidence="7" key="1">
    <citation type="submission" date="2020-08" db="EMBL/GenBank/DDBJ databases">
        <title>Genome public.</title>
        <authorList>
            <person name="Liu C."/>
            <person name="Sun Q."/>
        </authorList>
    </citation>
    <scope>NUCLEOTIDE SEQUENCE</scope>
    <source>
        <strain evidence="7">H8</strain>
    </source>
</reference>
<dbReference type="SUPFAM" id="SSF53335">
    <property type="entry name" value="S-adenosyl-L-methionine-dependent methyltransferases"/>
    <property type="match status" value="1"/>
</dbReference>
<proteinExistence type="inferred from homology"/>
<comment type="similarity">
    <text evidence="1 6">Belongs to the methyltransferase superfamily. PrmA family.</text>
</comment>
<evidence type="ECO:0000256" key="1">
    <source>
        <dbReference type="ARBA" id="ARBA00009741"/>
    </source>
</evidence>
<dbReference type="Proteomes" id="UP000611762">
    <property type="component" value="Unassembled WGS sequence"/>
</dbReference>
<evidence type="ECO:0000256" key="3">
    <source>
        <dbReference type="ARBA" id="ARBA00022603"/>
    </source>
</evidence>
<dbReference type="InterPro" id="IPR029063">
    <property type="entry name" value="SAM-dependent_MTases_sf"/>
</dbReference>
<keyword evidence="7" id="KW-0687">Ribonucleoprotein</keyword>
<keyword evidence="5 6" id="KW-0949">S-adenosyl-L-methionine</keyword>
<name>A0A926HX27_9FIRM</name>
<dbReference type="EMBL" id="JACRSU010000001">
    <property type="protein sequence ID" value="MBC8539614.1"/>
    <property type="molecule type" value="Genomic_DNA"/>
</dbReference>
<keyword evidence="8" id="KW-1185">Reference proteome</keyword>
<evidence type="ECO:0000256" key="5">
    <source>
        <dbReference type="ARBA" id="ARBA00022691"/>
    </source>
</evidence>
<dbReference type="PANTHER" id="PTHR43648">
    <property type="entry name" value="ELECTRON TRANSFER FLAVOPROTEIN BETA SUBUNIT LYSINE METHYLTRANSFERASE"/>
    <property type="match status" value="1"/>
</dbReference>